<dbReference type="PANTHER" id="PTHR22916">
    <property type="entry name" value="GLYCOSYLTRANSFERASE"/>
    <property type="match status" value="1"/>
</dbReference>
<protein>
    <submittedName>
        <fullName evidence="2">Glycosyltransferase involved in cell wall biosynthesis</fullName>
    </submittedName>
</protein>
<dbReference type="InterPro" id="IPR029044">
    <property type="entry name" value="Nucleotide-diphossugar_trans"/>
</dbReference>
<comment type="caution">
    <text evidence="2">The sequence shown here is derived from an EMBL/GenBank/DDBJ whole genome shotgun (WGS) entry which is preliminary data.</text>
</comment>
<accession>A0A543HYN1</accession>
<dbReference type="PANTHER" id="PTHR22916:SF3">
    <property type="entry name" value="UDP-GLCNAC:BETAGAL BETA-1,3-N-ACETYLGLUCOSAMINYLTRANSFERASE-LIKE PROTEIN 1"/>
    <property type="match status" value="1"/>
</dbReference>
<keyword evidence="2" id="KW-0808">Transferase</keyword>
<dbReference type="Proteomes" id="UP000318331">
    <property type="component" value="Unassembled WGS sequence"/>
</dbReference>
<proteinExistence type="predicted"/>
<dbReference type="RefSeq" id="WP_141917443.1">
    <property type="nucleotide sequence ID" value="NZ_BAAAYS010000011.1"/>
</dbReference>
<evidence type="ECO:0000259" key="1">
    <source>
        <dbReference type="Pfam" id="PF00535"/>
    </source>
</evidence>
<organism evidence="2 3">
    <name type="scientific">Klugiella xanthotipulae</name>
    <dbReference type="NCBI Taxonomy" id="244735"/>
    <lineage>
        <taxon>Bacteria</taxon>
        <taxon>Bacillati</taxon>
        <taxon>Actinomycetota</taxon>
        <taxon>Actinomycetes</taxon>
        <taxon>Micrococcales</taxon>
        <taxon>Microbacteriaceae</taxon>
        <taxon>Klugiella</taxon>
    </lineage>
</organism>
<name>A0A543HYN1_9MICO</name>
<sequence length="341" mass="37979">MALPTSEVRPSVSVALGTHNGERFLAEQLRSILAQSYPVAEIVLSDDHSRDNTIEVARLAMSDYLSQYPPAPGETAPVLRVLTNVPALGVTQNFESAIAACGGDYISLCDQDDVWHPERIATLVALCTADEGCDLVFSDARMVDGVGTPLGYSLFAAIGLSPAERALIREGNAFEVLLRRNVVTGATALFRRSLVERATPFPPEWVHDEWLAVVAAATARIAFSERELIDYRQHGSNQIGALQQSLWGKIRKLFLPRERRNQRLHDRARTLAPRLDVLAGVSAERRARAHEKLDHESFRLALPASRLRRIRPILRELRTGRYSDFDYGRKDAVRDLLQPAR</sequence>
<dbReference type="AlphaFoldDB" id="A0A543HYN1"/>
<reference evidence="2 3" key="1">
    <citation type="submission" date="2019-06" db="EMBL/GenBank/DDBJ databases">
        <title>Sequencing the genomes of 1000 actinobacteria strains.</title>
        <authorList>
            <person name="Klenk H.-P."/>
        </authorList>
    </citation>
    <scope>NUCLEOTIDE SEQUENCE [LARGE SCALE GENOMIC DNA]</scope>
    <source>
        <strain evidence="2 3">DSM 18031</strain>
    </source>
</reference>
<dbReference type="EMBL" id="VFPN01000002">
    <property type="protein sequence ID" value="TQM63390.1"/>
    <property type="molecule type" value="Genomic_DNA"/>
</dbReference>
<dbReference type="OrthoDB" id="9802649at2"/>
<dbReference type="CDD" id="cd04196">
    <property type="entry name" value="GT_2_like_d"/>
    <property type="match status" value="1"/>
</dbReference>
<gene>
    <name evidence="2" type="ORF">FB466_1652</name>
</gene>
<dbReference type="InterPro" id="IPR001173">
    <property type="entry name" value="Glyco_trans_2-like"/>
</dbReference>
<dbReference type="GO" id="GO:0016758">
    <property type="term" value="F:hexosyltransferase activity"/>
    <property type="evidence" value="ECO:0007669"/>
    <property type="project" value="UniProtKB-ARBA"/>
</dbReference>
<dbReference type="Pfam" id="PF00535">
    <property type="entry name" value="Glycos_transf_2"/>
    <property type="match status" value="1"/>
</dbReference>
<dbReference type="Gene3D" id="3.90.550.10">
    <property type="entry name" value="Spore Coat Polysaccharide Biosynthesis Protein SpsA, Chain A"/>
    <property type="match status" value="1"/>
</dbReference>
<keyword evidence="3" id="KW-1185">Reference proteome</keyword>
<evidence type="ECO:0000313" key="3">
    <source>
        <dbReference type="Proteomes" id="UP000318331"/>
    </source>
</evidence>
<feature type="domain" description="Glycosyltransferase 2-like" evidence="1">
    <location>
        <begin position="13"/>
        <end position="196"/>
    </location>
</feature>
<dbReference type="SUPFAM" id="SSF53448">
    <property type="entry name" value="Nucleotide-diphospho-sugar transferases"/>
    <property type="match status" value="1"/>
</dbReference>
<evidence type="ECO:0000313" key="2">
    <source>
        <dbReference type="EMBL" id="TQM63390.1"/>
    </source>
</evidence>